<keyword evidence="1" id="KW-0805">Transcription regulation</keyword>
<dbReference type="Proteomes" id="UP000178222">
    <property type="component" value="Unassembled WGS sequence"/>
</dbReference>
<name>A0A1G2RV12_9BACT</name>
<accession>A0A1G2RV12</accession>
<feature type="domain" description="HTH deoR-type" evidence="4">
    <location>
        <begin position="166"/>
        <end position="212"/>
    </location>
</feature>
<dbReference type="EMBL" id="MHUL01000029">
    <property type="protein sequence ID" value="OHA76695.1"/>
    <property type="molecule type" value="Genomic_DNA"/>
</dbReference>
<keyword evidence="2" id="KW-0804">Transcription</keyword>
<feature type="region of interest" description="Disordered" evidence="3">
    <location>
        <begin position="136"/>
        <end position="162"/>
    </location>
</feature>
<dbReference type="GO" id="GO:0003700">
    <property type="term" value="F:DNA-binding transcription factor activity"/>
    <property type="evidence" value="ECO:0007669"/>
    <property type="project" value="InterPro"/>
</dbReference>
<sequence length="225" mass="26699">MNRDFFIRLTFAAHRVADALPKTEQVAQEIRSAANEILADLLLLTSKEVMKSERKREILFQLERQIDILLVYFDKAKKQNWIHPENFSLLEVEYGKIRELFEIFRDIQEPKIENIEEEKSELLKKEGMVMRETPKFEKQEGGEKREEERVLSPVGVESNPHPLTQRQKKIIEFLRAKENAQVWELQKILPEVTKRTLRRDLDELLQKNLVERKGAWNAVSYELKT</sequence>
<reference evidence="5 6" key="1">
    <citation type="journal article" date="2016" name="Nat. Commun.">
        <title>Thousands of microbial genomes shed light on interconnected biogeochemical processes in an aquifer system.</title>
        <authorList>
            <person name="Anantharaman K."/>
            <person name="Brown C.T."/>
            <person name="Hug L.A."/>
            <person name="Sharon I."/>
            <person name="Castelle C.J."/>
            <person name="Probst A.J."/>
            <person name="Thomas B.C."/>
            <person name="Singh A."/>
            <person name="Wilkins M.J."/>
            <person name="Karaoz U."/>
            <person name="Brodie E.L."/>
            <person name="Williams K.H."/>
            <person name="Hubbard S.S."/>
            <person name="Banfield J.F."/>
        </authorList>
    </citation>
    <scope>NUCLEOTIDE SEQUENCE [LARGE SCALE GENOMIC DNA]</scope>
</reference>
<gene>
    <name evidence="5" type="ORF">A3J30_03675</name>
</gene>
<proteinExistence type="predicted"/>
<dbReference type="Gene3D" id="1.10.10.10">
    <property type="entry name" value="Winged helix-like DNA-binding domain superfamily/Winged helix DNA-binding domain"/>
    <property type="match status" value="1"/>
</dbReference>
<dbReference type="Pfam" id="PF08220">
    <property type="entry name" value="HTH_DeoR"/>
    <property type="match status" value="1"/>
</dbReference>
<evidence type="ECO:0000259" key="4">
    <source>
        <dbReference type="Pfam" id="PF08220"/>
    </source>
</evidence>
<dbReference type="InterPro" id="IPR001034">
    <property type="entry name" value="DeoR_HTH"/>
</dbReference>
<evidence type="ECO:0000313" key="5">
    <source>
        <dbReference type="EMBL" id="OHA76695.1"/>
    </source>
</evidence>
<dbReference type="InterPro" id="IPR036390">
    <property type="entry name" value="WH_DNA-bd_sf"/>
</dbReference>
<evidence type="ECO:0000256" key="1">
    <source>
        <dbReference type="ARBA" id="ARBA00023015"/>
    </source>
</evidence>
<dbReference type="AlphaFoldDB" id="A0A1G2RV12"/>
<dbReference type="SUPFAM" id="SSF46785">
    <property type="entry name" value="Winged helix' DNA-binding domain"/>
    <property type="match status" value="1"/>
</dbReference>
<organism evidence="5 6">
    <name type="scientific">Candidatus Wildermuthbacteria bacterium RIFCSPLOWO2_02_FULL_47_9c</name>
    <dbReference type="NCBI Taxonomy" id="1802466"/>
    <lineage>
        <taxon>Bacteria</taxon>
        <taxon>Candidatus Wildermuthiibacteriota</taxon>
    </lineage>
</organism>
<evidence type="ECO:0000256" key="2">
    <source>
        <dbReference type="ARBA" id="ARBA00023163"/>
    </source>
</evidence>
<evidence type="ECO:0000313" key="6">
    <source>
        <dbReference type="Proteomes" id="UP000178222"/>
    </source>
</evidence>
<protein>
    <recommendedName>
        <fullName evidence="4">HTH deoR-type domain-containing protein</fullName>
    </recommendedName>
</protein>
<evidence type="ECO:0000256" key="3">
    <source>
        <dbReference type="SAM" id="MobiDB-lite"/>
    </source>
</evidence>
<feature type="compositionally biased region" description="Basic and acidic residues" evidence="3">
    <location>
        <begin position="136"/>
        <end position="150"/>
    </location>
</feature>
<dbReference type="InterPro" id="IPR036388">
    <property type="entry name" value="WH-like_DNA-bd_sf"/>
</dbReference>
<comment type="caution">
    <text evidence="5">The sequence shown here is derived from an EMBL/GenBank/DDBJ whole genome shotgun (WGS) entry which is preliminary data.</text>
</comment>